<proteinExistence type="predicted"/>
<dbReference type="EMBL" id="JYDQ01002206">
    <property type="protein sequence ID" value="KRY04100.1"/>
    <property type="molecule type" value="Genomic_DNA"/>
</dbReference>
<dbReference type="PANTHER" id="PTHR33223">
    <property type="entry name" value="CCHC-TYPE DOMAIN-CONTAINING PROTEIN"/>
    <property type="match status" value="1"/>
</dbReference>
<feature type="non-terminal residue" evidence="2">
    <location>
        <position position="120"/>
    </location>
</feature>
<protein>
    <recommendedName>
        <fullName evidence="1">Retrotransposon gag domain-containing protein</fullName>
    </recommendedName>
</protein>
<comment type="caution">
    <text evidence="2">The sequence shown here is derived from an EMBL/GenBank/DDBJ whole genome shotgun (WGS) entry which is preliminary data.</text>
</comment>
<sequence>LLVTMAQDNTKLCDFTNTSNNDFISTPIAPLTDAESCEINTALLNLVMKDPFSGLPSEDAATHLNSFVDLCDMQKKKDVDNDIVKLKLFPFSLRDHAKAWFSSLPKNSIDSWNKCKDAFI</sequence>
<evidence type="ECO:0000313" key="2">
    <source>
        <dbReference type="EMBL" id="KRY04100.1"/>
    </source>
</evidence>
<feature type="non-terminal residue" evidence="2">
    <location>
        <position position="1"/>
    </location>
</feature>
<keyword evidence="3" id="KW-1185">Reference proteome</keyword>
<reference evidence="2 3" key="1">
    <citation type="submission" date="2015-01" db="EMBL/GenBank/DDBJ databases">
        <title>Evolution of Trichinella species and genotypes.</title>
        <authorList>
            <person name="Korhonen P.K."/>
            <person name="Edoardo P."/>
            <person name="Giuseppe L.R."/>
            <person name="Gasser R.B."/>
        </authorList>
    </citation>
    <scope>NUCLEOTIDE SEQUENCE [LARGE SCALE GENOMIC DNA]</scope>
    <source>
        <strain evidence="2">ISS2496</strain>
    </source>
</reference>
<organism evidence="2 3">
    <name type="scientific">Trichinella patagoniensis</name>
    <dbReference type="NCBI Taxonomy" id="990121"/>
    <lineage>
        <taxon>Eukaryota</taxon>
        <taxon>Metazoa</taxon>
        <taxon>Ecdysozoa</taxon>
        <taxon>Nematoda</taxon>
        <taxon>Enoplea</taxon>
        <taxon>Dorylaimia</taxon>
        <taxon>Trichinellida</taxon>
        <taxon>Trichinellidae</taxon>
        <taxon>Trichinella</taxon>
    </lineage>
</organism>
<evidence type="ECO:0000313" key="3">
    <source>
        <dbReference type="Proteomes" id="UP000054783"/>
    </source>
</evidence>
<feature type="domain" description="Retrotransposon gag" evidence="1">
    <location>
        <begin position="87"/>
        <end position="119"/>
    </location>
</feature>
<evidence type="ECO:0000259" key="1">
    <source>
        <dbReference type="Pfam" id="PF03732"/>
    </source>
</evidence>
<dbReference type="AlphaFoldDB" id="A0A0V0YUW2"/>
<accession>A0A0V0YUW2</accession>
<name>A0A0V0YUW2_9BILA</name>
<dbReference type="Proteomes" id="UP000054783">
    <property type="component" value="Unassembled WGS sequence"/>
</dbReference>
<dbReference type="Pfam" id="PF03732">
    <property type="entry name" value="Retrotrans_gag"/>
    <property type="match status" value="1"/>
</dbReference>
<gene>
    <name evidence="2" type="ORF">T12_5690</name>
</gene>
<dbReference type="InterPro" id="IPR005162">
    <property type="entry name" value="Retrotrans_gag_dom"/>
</dbReference>
<dbReference type="PANTHER" id="PTHR33223:SF6">
    <property type="entry name" value="CCHC-TYPE DOMAIN-CONTAINING PROTEIN"/>
    <property type="match status" value="1"/>
</dbReference>